<reference evidence="2" key="2">
    <citation type="journal article" date="2021" name="Microbiome">
        <title>Successional dynamics and alternative stable states in a saline activated sludge microbial community over 9 years.</title>
        <authorList>
            <person name="Wang Y."/>
            <person name="Ye J."/>
            <person name="Ju F."/>
            <person name="Liu L."/>
            <person name="Boyd J.A."/>
            <person name="Deng Y."/>
            <person name="Parks D.H."/>
            <person name="Jiang X."/>
            <person name="Yin X."/>
            <person name="Woodcroft B.J."/>
            <person name="Tyson G.W."/>
            <person name="Hugenholtz P."/>
            <person name="Polz M.F."/>
            <person name="Zhang T."/>
        </authorList>
    </citation>
    <scope>NUCLEOTIDE SEQUENCE</scope>
    <source>
        <strain evidence="2">HKST-UBA02</strain>
    </source>
</reference>
<dbReference type="InterPro" id="IPR003607">
    <property type="entry name" value="HD/PDEase_dom"/>
</dbReference>
<feature type="domain" description="HDOD" evidence="1">
    <location>
        <begin position="26"/>
        <end position="222"/>
    </location>
</feature>
<evidence type="ECO:0000313" key="2">
    <source>
        <dbReference type="EMBL" id="MCA9754676.1"/>
    </source>
</evidence>
<dbReference type="Pfam" id="PF08668">
    <property type="entry name" value="HDOD"/>
    <property type="match status" value="1"/>
</dbReference>
<sequence>MTIEQRPADTSVEERVRRNVNRLQSLPALSAVVSKVIALADSPTVSGQQVAEVVGKDQSMVTAILKIVNSPFYGLNRRVSSINHAVILLGYRTVRNIALSTSLVNAFSGAGHDPRFDRRRFWAHSVFTASAARLIAKKQRNLDSEEAFLAGLIHDMGRIVFDHYFPEEFGQAFDLAEKDGIALHAAEHSVLGMDHAELGKVIAQKWNFPPHIAEGIGVHHDPVAALETSELAVCIYLANELSHVAEERVPESIALTTEDESVEETDDVLLDAEPQMDSNYTLSAMERIDPRVLEHLDLGEKGIGELLQDLEGEMEKAQAFLGALNLQ</sequence>
<dbReference type="Gene3D" id="1.10.3210.10">
    <property type="entry name" value="Hypothetical protein af1432"/>
    <property type="match status" value="1"/>
</dbReference>
<dbReference type="CDD" id="cd00077">
    <property type="entry name" value="HDc"/>
    <property type="match status" value="1"/>
</dbReference>
<dbReference type="PANTHER" id="PTHR33525">
    <property type="match status" value="1"/>
</dbReference>
<dbReference type="NCBIfam" id="TIGR00277">
    <property type="entry name" value="HDIG"/>
    <property type="match status" value="1"/>
</dbReference>
<dbReference type="InterPro" id="IPR006675">
    <property type="entry name" value="HDIG_dom"/>
</dbReference>
<evidence type="ECO:0000313" key="3">
    <source>
        <dbReference type="Proteomes" id="UP000739538"/>
    </source>
</evidence>
<dbReference type="SUPFAM" id="SSF109604">
    <property type="entry name" value="HD-domain/PDEase-like"/>
    <property type="match status" value="1"/>
</dbReference>
<dbReference type="AlphaFoldDB" id="A0A956N953"/>
<organism evidence="2 3">
    <name type="scientific">Eiseniibacteriota bacterium</name>
    <dbReference type="NCBI Taxonomy" id="2212470"/>
    <lineage>
        <taxon>Bacteria</taxon>
        <taxon>Candidatus Eiseniibacteriota</taxon>
    </lineage>
</organism>
<gene>
    <name evidence="2" type="ORF">KDA27_02655</name>
</gene>
<comment type="caution">
    <text evidence="2">The sequence shown here is derived from an EMBL/GenBank/DDBJ whole genome shotgun (WGS) entry which is preliminary data.</text>
</comment>
<accession>A0A956N953</accession>
<dbReference type="EMBL" id="JAGQHS010000007">
    <property type="protein sequence ID" value="MCA9754676.1"/>
    <property type="molecule type" value="Genomic_DNA"/>
</dbReference>
<dbReference type="InterPro" id="IPR052340">
    <property type="entry name" value="RNase_Y/CdgJ"/>
</dbReference>
<dbReference type="PROSITE" id="PS51833">
    <property type="entry name" value="HDOD"/>
    <property type="match status" value="1"/>
</dbReference>
<evidence type="ECO:0000259" key="1">
    <source>
        <dbReference type="PROSITE" id="PS51833"/>
    </source>
</evidence>
<protein>
    <submittedName>
        <fullName evidence="2">HDOD domain-containing protein</fullName>
    </submittedName>
</protein>
<dbReference type="PANTHER" id="PTHR33525:SF3">
    <property type="entry name" value="RIBONUCLEASE Y"/>
    <property type="match status" value="1"/>
</dbReference>
<name>A0A956N953_UNCEI</name>
<dbReference type="Proteomes" id="UP000739538">
    <property type="component" value="Unassembled WGS sequence"/>
</dbReference>
<reference evidence="2" key="1">
    <citation type="submission" date="2020-04" db="EMBL/GenBank/DDBJ databases">
        <authorList>
            <person name="Zhang T."/>
        </authorList>
    </citation>
    <scope>NUCLEOTIDE SEQUENCE</scope>
    <source>
        <strain evidence="2">HKST-UBA02</strain>
    </source>
</reference>
<dbReference type="InterPro" id="IPR013976">
    <property type="entry name" value="HDOD"/>
</dbReference>
<proteinExistence type="predicted"/>